<dbReference type="Proteomes" id="UP000535589">
    <property type="component" value="Unassembled WGS sequence"/>
</dbReference>
<reference evidence="1 2" key="1">
    <citation type="submission" date="2020-04" db="EMBL/GenBank/DDBJ databases">
        <title>Vibrio sp. SM6, a novel species isolated from seawater.</title>
        <authorList>
            <person name="Wang X."/>
        </authorList>
    </citation>
    <scope>NUCLEOTIDE SEQUENCE [LARGE SCALE GENOMIC DNA]</scope>
    <source>
        <strain evidence="1 2">SM6</strain>
    </source>
</reference>
<evidence type="ECO:0000313" key="2">
    <source>
        <dbReference type="Proteomes" id="UP000535589"/>
    </source>
</evidence>
<dbReference type="EMBL" id="JABAIK010000030">
    <property type="protein sequence ID" value="NLS14822.1"/>
    <property type="molecule type" value="Genomic_DNA"/>
</dbReference>
<comment type="caution">
    <text evidence="1">The sequence shown here is derived from an EMBL/GenBank/DDBJ whole genome shotgun (WGS) entry which is preliminary data.</text>
</comment>
<gene>
    <name evidence="1" type="ORF">HGP28_18345</name>
</gene>
<accession>A0A7X8TUL1</accession>
<proteinExistence type="predicted"/>
<dbReference type="RefSeq" id="WP_168837895.1">
    <property type="nucleotide sequence ID" value="NZ_JABAIK010000030.1"/>
</dbReference>
<dbReference type="SUPFAM" id="SSF46689">
    <property type="entry name" value="Homeodomain-like"/>
    <property type="match status" value="1"/>
</dbReference>
<evidence type="ECO:0000313" key="1">
    <source>
        <dbReference type="EMBL" id="NLS14822.1"/>
    </source>
</evidence>
<keyword evidence="2" id="KW-1185">Reference proteome</keyword>
<name>A0A7X8TUL1_9VIBR</name>
<protein>
    <recommendedName>
        <fullName evidence="3">TetR/AcrR family transcriptional regulator</fullName>
    </recommendedName>
</protein>
<dbReference type="InterPro" id="IPR009057">
    <property type="entry name" value="Homeodomain-like_sf"/>
</dbReference>
<sequence length="162" mass="18548">MARITQDERDRKKALYDSVVLRIFLEEGWEAVTHGRVAHECVTKKSTIQGYYPTKKDFSSALQGKIRNHIPKSFAELLSSNGPLTRERFVETWDLEIQNSRIFREIAQMFVESILEGGSDFTGAAVAMLRAHLKPHIGEKEANSAIYEVIGLTIYRKSFERE</sequence>
<dbReference type="Gene3D" id="1.10.357.10">
    <property type="entry name" value="Tetracycline Repressor, domain 2"/>
    <property type="match status" value="1"/>
</dbReference>
<dbReference type="AlphaFoldDB" id="A0A7X8TUL1"/>
<organism evidence="1 2">
    <name type="scientific">Vibrio agarilyticus</name>
    <dbReference type="NCBI Taxonomy" id="2726741"/>
    <lineage>
        <taxon>Bacteria</taxon>
        <taxon>Pseudomonadati</taxon>
        <taxon>Pseudomonadota</taxon>
        <taxon>Gammaproteobacteria</taxon>
        <taxon>Vibrionales</taxon>
        <taxon>Vibrionaceae</taxon>
        <taxon>Vibrio</taxon>
    </lineage>
</organism>
<evidence type="ECO:0008006" key="3">
    <source>
        <dbReference type="Google" id="ProtNLM"/>
    </source>
</evidence>